<comment type="caution">
    <text evidence="2">The sequence shown here is derived from an EMBL/GenBank/DDBJ whole genome shotgun (WGS) entry which is preliminary data.</text>
</comment>
<evidence type="ECO:0000313" key="2">
    <source>
        <dbReference type="EMBL" id="KAJ8359596.1"/>
    </source>
</evidence>
<dbReference type="AlphaFoldDB" id="A0A9Q1IYX0"/>
<sequence length="178" mass="19912">MPEPVPTRDLHWSALCGHVQQRHGVSLHGTPHVHKAWKRLRENAEISTHLTKEQRPGSRKPLTQCNNPTKTEMSLCPSCLYKRRLEVRGGPERRRCARLLCADGVPGCSAQTVQELEPEARLIAVAEREQLLSTGVLDHKQRVSAWRSEAELPSERQSVTPPLLPPSDMEENGGGKLN</sequence>
<dbReference type="Proteomes" id="UP001152622">
    <property type="component" value="Chromosome 5"/>
</dbReference>
<accession>A0A9Q1IYX0</accession>
<reference evidence="2" key="1">
    <citation type="journal article" date="2023" name="Science">
        <title>Genome structures resolve the early diversification of teleost fishes.</title>
        <authorList>
            <person name="Parey E."/>
            <person name="Louis A."/>
            <person name="Montfort J."/>
            <person name="Bouchez O."/>
            <person name="Roques C."/>
            <person name="Iampietro C."/>
            <person name="Lluch J."/>
            <person name="Castinel A."/>
            <person name="Donnadieu C."/>
            <person name="Desvignes T."/>
            <person name="Floi Bucao C."/>
            <person name="Jouanno E."/>
            <person name="Wen M."/>
            <person name="Mejri S."/>
            <person name="Dirks R."/>
            <person name="Jansen H."/>
            <person name="Henkel C."/>
            <person name="Chen W.J."/>
            <person name="Zahm M."/>
            <person name="Cabau C."/>
            <person name="Klopp C."/>
            <person name="Thompson A.W."/>
            <person name="Robinson-Rechavi M."/>
            <person name="Braasch I."/>
            <person name="Lecointre G."/>
            <person name="Bobe J."/>
            <person name="Postlethwait J.H."/>
            <person name="Berthelot C."/>
            <person name="Roest Crollius H."/>
            <person name="Guiguen Y."/>
        </authorList>
    </citation>
    <scope>NUCLEOTIDE SEQUENCE</scope>
    <source>
        <strain evidence="2">WJC10195</strain>
    </source>
</reference>
<dbReference type="EMBL" id="JAINUF010000005">
    <property type="protein sequence ID" value="KAJ8359596.1"/>
    <property type="molecule type" value="Genomic_DNA"/>
</dbReference>
<evidence type="ECO:0000256" key="1">
    <source>
        <dbReference type="SAM" id="MobiDB-lite"/>
    </source>
</evidence>
<evidence type="ECO:0000313" key="3">
    <source>
        <dbReference type="Proteomes" id="UP001152622"/>
    </source>
</evidence>
<protein>
    <submittedName>
        <fullName evidence="2">Uncharacterized protein</fullName>
    </submittedName>
</protein>
<proteinExistence type="predicted"/>
<gene>
    <name evidence="2" type="ORF">SKAU_G00161210</name>
</gene>
<keyword evidence="3" id="KW-1185">Reference proteome</keyword>
<organism evidence="2 3">
    <name type="scientific">Synaphobranchus kaupii</name>
    <name type="common">Kaup's arrowtooth eel</name>
    <dbReference type="NCBI Taxonomy" id="118154"/>
    <lineage>
        <taxon>Eukaryota</taxon>
        <taxon>Metazoa</taxon>
        <taxon>Chordata</taxon>
        <taxon>Craniata</taxon>
        <taxon>Vertebrata</taxon>
        <taxon>Euteleostomi</taxon>
        <taxon>Actinopterygii</taxon>
        <taxon>Neopterygii</taxon>
        <taxon>Teleostei</taxon>
        <taxon>Anguilliformes</taxon>
        <taxon>Synaphobranchidae</taxon>
        <taxon>Synaphobranchus</taxon>
    </lineage>
</organism>
<feature type="region of interest" description="Disordered" evidence="1">
    <location>
        <begin position="146"/>
        <end position="178"/>
    </location>
</feature>
<name>A0A9Q1IYX0_SYNKA</name>